<dbReference type="Proteomes" id="UP000078046">
    <property type="component" value="Unassembled WGS sequence"/>
</dbReference>
<keyword evidence="1" id="KW-0472">Membrane</keyword>
<evidence type="ECO:0000256" key="1">
    <source>
        <dbReference type="SAM" id="Phobius"/>
    </source>
</evidence>
<sequence length="298" mass="34441">MNVLFTIASIYYLRVSLCQETTIEPINTTEKFINQTNFLNNSTDITNKITNKPFSNITDLNKNGKTLNTIKLLKVFNETNSSKDVDKLNYTVLYSYLVKTDVYLKDNEKIIKKNNSIYLNVQNKLIDVYMEAFARQDQFKSLKGNYTDLNIFITNVTITNATKTSIIFFYSVLHQNISYSVDDLINVMSMITIQEMVLMMKRLIKLKIEAVHTPDTTNYGVLAVIVIFSIIGVLILAWFICCISVRTIRCIKNQNLIINDYIRIKRIQVTFQILYERSRQSCAINTIPIEILPEMKGN</sequence>
<feature type="signal peptide" evidence="2">
    <location>
        <begin position="1"/>
        <end position="18"/>
    </location>
</feature>
<organism evidence="3 4">
    <name type="scientific">Intoshia linei</name>
    <dbReference type="NCBI Taxonomy" id="1819745"/>
    <lineage>
        <taxon>Eukaryota</taxon>
        <taxon>Metazoa</taxon>
        <taxon>Spiralia</taxon>
        <taxon>Lophotrochozoa</taxon>
        <taxon>Mesozoa</taxon>
        <taxon>Orthonectida</taxon>
        <taxon>Rhopaluridae</taxon>
        <taxon>Intoshia</taxon>
    </lineage>
</organism>
<proteinExistence type="predicted"/>
<feature type="chain" id="PRO_5008056892" description="SEA domain-containing protein" evidence="2">
    <location>
        <begin position="19"/>
        <end position="298"/>
    </location>
</feature>
<comment type="caution">
    <text evidence="3">The sequence shown here is derived from an EMBL/GenBank/DDBJ whole genome shotgun (WGS) entry which is preliminary data.</text>
</comment>
<name>A0A177B8F1_9BILA</name>
<keyword evidence="2" id="KW-0732">Signal</keyword>
<protein>
    <recommendedName>
        <fullName evidence="5">SEA domain-containing protein</fullName>
    </recommendedName>
</protein>
<evidence type="ECO:0000313" key="4">
    <source>
        <dbReference type="Proteomes" id="UP000078046"/>
    </source>
</evidence>
<evidence type="ECO:0000256" key="2">
    <source>
        <dbReference type="SAM" id="SignalP"/>
    </source>
</evidence>
<accession>A0A177B8F1</accession>
<dbReference type="AlphaFoldDB" id="A0A177B8F1"/>
<reference evidence="3 4" key="1">
    <citation type="submission" date="2016-04" db="EMBL/GenBank/DDBJ databases">
        <title>The genome of Intoshia linei affirms orthonectids as highly simplified spiralians.</title>
        <authorList>
            <person name="Mikhailov K.V."/>
            <person name="Slusarev G.S."/>
            <person name="Nikitin M.A."/>
            <person name="Logacheva M.D."/>
            <person name="Penin A."/>
            <person name="Aleoshin V."/>
            <person name="Panchin Y.V."/>
        </authorList>
    </citation>
    <scope>NUCLEOTIDE SEQUENCE [LARGE SCALE GENOMIC DNA]</scope>
    <source>
        <strain evidence="3">Intl2013</strain>
        <tissue evidence="3">Whole animal</tissue>
    </source>
</reference>
<evidence type="ECO:0000313" key="3">
    <source>
        <dbReference type="EMBL" id="OAF69903.1"/>
    </source>
</evidence>
<evidence type="ECO:0008006" key="5">
    <source>
        <dbReference type="Google" id="ProtNLM"/>
    </source>
</evidence>
<keyword evidence="1" id="KW-0812">Transmembrane</keyword>
<keyword evidence="4" id="KW-1185">Reference proteome</keyword>
<gene>
    <name evidence="3" type="ORF">A3Q56_02358</name>
</gene>
<keyword evidence="1" id="KW-1133">Transmembrane helix</keyword>
<dbReference type="EMBL" id="LWCA01000213">
    <property type="protein sequence ID" value="OAF69903.1"/>
    <property type="molecule type" value="Genomic_DNA"/>
</dbReference>
<feature type="transmembrane region" description="Helical" evidence="1">
    <location>
        <begin position="219"/>
        <end position="245"/>
    </location>
</feature>